<organism evidence="2 3">
    <name type="scientific">Bifidobacterium stellenboschense</name>
    <dbReference type="NCBI Taxonomy" id="762211"/>
    <lineage>
        <taxon>Bacteria</taxon>
        <taxon>Bacillati</taxon>
        <taxon>Actinomycetota</taxon>
        <taxon>Actinomycetes</taxon>
        <taxon>Bifidobacteriales</taxon>
        <taxon>Bifidobacteriaceae</taxon>
        <taxon>Bifidobacterium</taxon>
    </lineage>
</organism>
<dbReference type="eggNOG" id="ENOG502ZR24">
    <property type="taxonomic scope" value="Bacteria"/>
</dbReference>
<protein>
    <submittedName>
        <fullName evidence="2">Uncharacterized protein</fullName>
    </submittedName>
</protein>
<comment type="caution">
    <text evidence="2">The sequence shown here is derived from an EMBL/GenBank/DDBJ whole genome shotgun (WGS) entry which is preliminary data.</text>
</comment>
<sequence>MITTIGAATTAALAKAFDPAIDGEVCVNGKCRPMTEQDLWIPFAIVGGVFAVIILFVVLLIILVRRMGRAKAQGRAAGKVSVGVTYEWPAKTVKRIARAVGARYEPTIGDPGAFKMSSGVDATAITNSVTVNARTDDHLAEYAANAGLLLPPVPPVTTGVNRYVLNWMAVPRPYGGIQAYTLRYDNPVRIGMDFHPTAFIIDLAFNGSDPAAFSRDETLIREGFAARVTSGRLACEDVNGHRVIVVDEPDSGDVKTMYEIVGRALGWNPDAK</sequence>
<evidence type="ECO:0000256" key="1">
    <source>
        <dbReference type="SAM" id="Phobius"/>
    </source>
</evidence>
<feature type="transmembrane region" description="Helical" evidence="1">
    <location>
        <begin position="40"/>
        <end position="64"/>
    </location>
</feature>
<dbReference type="STRING" id="762211.BSTEL_1064"/>
<dbReference type="EMBL" id="JGZP01000005">
    <property type="protein sequence ID" value="KFJ00014.1"/>
    <property type="molecule type" value="Genomic_DNA"/>
</dbReference>
<name>A0A087DWW3_9BIFI</name>
<dbReference type="Proteomes" id="UP000029004">
    <property type="component" value="Unassembled WGS sequence"/>
</dbReference>
<reference evidence="2 3" key="1">
    <citation type="submission" date="2014-03" db="EMBL/GenBank/DDBJ databases">
        <title>Genomics of Bifidobacteria.</title>
        <authorList>
            <person name="Ventura M."/>
            <person name="Milani C."/>
            <person name="Lugli G.A."/>
        </authorList>
    </citation>
    <scope>NUCLEOTIDE SEQUENCE [LARGE SCALE GENOMIC DNA]</scope>
    <source>
        <strain evidence="2 3">DSM 23968</strain>
    </source>
</reference>
<evidence type="ECO:0000313" key="2">
    <source>
        <dbReference type="EMBL" id="KFJ00014.1"/>
    </source>
</evidence>
<dbReference type="RefSeq" id="WP_034526622.1">
    <property type="nucleotide sequence ID" value="NZ_JGZP01000005.1"/>
</dbReference>
<proteinExistence type="predicted"/>
<dbReference type="OrthoDB" id="3243383at2"/>
<keyword evidence="1" id="KW-0812">Transmembrane</keyword>
<keyword evidence="3" id="KW-1185">Reference proteome</keyword>
<accession>A0A087DWW3</accession>
<gene>
    <name evidence="2" type="ORF">BSTEL_1064</name>
</gene>
<keyword evidence="1" id="KW-1133">Transmembrane helix</keyword>
<keyword evidence="1" id="KW-0472">Membrane</keyword>
<evidence type="ECO:0000313" key="3">
    <source>
        <dbReference type="Proteomes" id="UP000029004"/>
    </source>
</evidence>
<dbReference type="AlphaFoldDB" id="A0A087DWW3"/>